<evidence type="ECO:0000313" key="1">
    <source>
        <dbReference type="EMBL" id="CAL8139918.1"/>
    </source>
</evidence>
<proteinExistence type="predicted"/>
<keyword evidence="2" id="KW-1185">Reference proteome</keyword>
<reference evidence="1 2" key="1">
    <citation type="submission" date="2024-08" db="EMBL/GenBank/DDBJ databases">
        <authorList>
            <person name="Cucini C."/>
            <person name="Frati F."/>
        </authorList>
    </citation>
    <scope>NUCLEOTIDE SEQUENCE [LARGE SCALE GENOMIC DNA]</scope>
</reference>
<dbReference type="EMBL" id="CAXLJM020000131">
    <property type="protein sequence ID" value="CAL8139918.1"/>
    <property type="molecule type" value="Genomic_DNA"/>
</dbReference>
<gene>
    <name evidence="1" type="ORF">ODALV1_LOCUS28056</name>
</gene>
<evidence type="ECO:0000313" key="2">
    <source>
        <dbReference type="Proteomes" id="UP001642540"/>
    </source>
</evidence>
<sequence length="147" mass="16155">MELPLRHSSSSIENGFDSQNGQSVTWTLGSSTDYCASCVSSSSRVSLDLDCYTSCDVGCSCQVGDCLGVPTSVDDKKNNASIVVPCHCYTYYNYHHCQRFPSSCYCSFPFHEREASLCSTTSVANSEESYVNREGPHYPCNNYQGSL</sequence>
<protein>
    <submittedName>
        <fullName evidence="1">Uncharacterized protein</fullName>
    </submittedName>
</protein>
<organism evidence="1 2">
    <name type="scientific">Orchesella dallaii</name>
    <dbReference type="NCBI Taxonomy" id="48710"/>
    <lineage>
        <taxon>Eukaryota</taxon>
        <taxon>Metazoa</taxon>
        <taxon>Ecdysozoa</taxon>
        <taxon>Arthropoda</taxon>
        <taxon>Hexapoda</taxon>
        <taxon>Collembola</taxon>
        <taxon>Entomobryomorpha</taxon>
        <taxon>Entomobryoidea</taxon>
        <taxon>Orchesellidae</taxon>
        <taxon>Orchesellinae</taxon>
        <taxon>Orchesella</taxon>
    </lineage>
</organism>
<comment type="caution">
    <text evidence="1">The sequence shown here is derived from an EMBL/GenBank/DDBJ whole genome shotgun (WGS) entry which is preliminary data.</text>
</comment>
<name>A0ABP1RZK7_9HEXA</name>
<accession>A0ABP1RZK7</accession>
<dbReference type="Proteomes" id="UP001642540">
    <property type="component" value="Unassembled WGS sequence"/>
</dbReference>